<reference evidence="2 3" key="1">
    <citation type="submission" date="2024-08" db="EMBL/GenBank/DDBJ databases">
        <authorList>
            <person name="Cucini C."/>
            <person name="Frati F."/>
        </authorList>
    </citation>
    <scope>NUCLEOTIDE SEQUENCE [LARGE SCALE GENOMIC DNA]</scope>
</reference>
<protein>
    <recommendedName>
        <fullName evidence="4">O-acyltransferase WSD1 C-terminal domain-containing protein</fullName>
    </recommendedName>
</protein>
<keyword evidence="1" id="KW-0472">Membrane</keyword>
<sequence>MASRVIKKLFLLFHKIGYTLLSFWTSVITLPIILLLFVIGYMVRFVLATYLRYATKGRIHLMEPTDSIYSLEFERSPGNYTICFLVRQAITQQKLEEVREKLSKHLDSPPYNKLQYRICTKAGYSCWEDLSGSSEFDIKDHVKLCPGVESWEKSISETKLMSLVIKSLNSSLKQSGKPDWEILIVPRVRMNAENSDEAAGLPLMALIIRIQHSYMDANCAIGFLKTCLFDAESVTTTSLETYNMLASDPWYSQRRFGLLARVLLYGPLYSITLYIEGMRRSNRVLHQITSDATFVGRSKLRMSSSTLNKIRVAFDCHTRSVLIYAFLSALHRLGERCEISAPPQVRMVFTHAMPPYPKNKLVNKVSLISKMLPLAGPNLLQQIDGITRVSEENAHEILAIHWGSKLVGLSPAVALNFIADNVVHPCGMTTASSSERCFRFFGGDVESVFGLPPMVNGSEYLCAFCTYGGNLSVAFRVGSTQLVQNQYDLQNFIVEFDNCLKELEIEARMKHANKNYTFIE</sequence>
<keyword evidence="1" id="KW-0812">Transmembrane</keyword>
<evidence type="ECO:0000256" key="1">
    <source>
        <dbReference type="SAM" id="Phobius"/>
    </source>
</evidence>
<evidence type="ECO:0008006" key="4">
    <source>
        <dbReference type="Google" id="ProtNLM"/>
    </source>
</evidence>
<proteinExistence type="predicted"/>
<accession>A0ABP1Q0S1</accession>
<evidence type="ECO:0000313" key="2">
    <source>
        <dbReference type="EMBL" id="CAL8085144.1"/>
    </source>
</evidence>
<dbReference type="Proteomes" id="UP001642540">
    <property type="component" value="Unassembled WGS sequence"/>
</dbReference>
<gene>
    <name evidence="2" type="ORF">ODALV1_LOCUS6018</name>
</gene>
<evidence type="ECO:0000313" key="3">
    <source>
        <dbReference type="Proteomes" id="UP001642540"/>
    </source>
</evidence>
<name>A0ABP1Q0S1_9HEXA</name>
<organism evidence="2 3">
    <name type="scientific">Orchesella dallaii</name>
    <dbReference type="NCBI Taxonomy" id="48710"/>
    <lineage>
        <taxon>Eukaryota</taxon>
        <taxon>Metazoa</taxon>
        <taxon>Ecdysozoa</taxon>
        <taxon>Arthropoda</taxon>
        <taxon>Hexapoda</taxon>
        <taxon>Collembola</taxon>
        <taxon>Entomobryomorpha</taxon>
        <taxon>Entomobryoidea</taxon>
        <taxon>Orchesellidae</taxon>
        <taxon>Orchesellinae</taxon>
        <taxon>Orchesella</taxon>
    </lineage>
</organism>
<dbReference type="EMBL" id="CAXLJM020000019">
    <property type="protein sequence ID" value="CAL8085144.1"/>
    <property type="molecule type" value="Genomic_DNA"/>
</dbReference>
<comment type="caution">
    <text evidence="2">The sequence shown here is derived from an EMBL/GenBank/DDBJ whole genome shotgun (WGS) entry which is preliminary data.</text>
</comment>
<feature type="transmembrane region" description="Helical" evidence="1">
    <location>
        <begin position="21"/>
        <end position="43"/>
    </location>
</feature>
<keyword evidence="1" id="KW-1133">Transmembrane helix</keyword>
<keyword evidence="3" id="KW-1185">Reference proteome</keyword>